<dbReference type="AlphaFoldDB" id="A0A8G2CB31"/>
<dbReference type="PANTHER" id="PTHR37689">
    <property type="entry name" value="PROTEIN FDHE"/>
    <property type="match status" value="1"/>
</dbReference>
<organism evidence="1 2">
    <name type="scientific">Halodesulfovibrio aestuarii</name>
    <dbReference type="NCBI Taxonomy" id="126333"/>
    <lineage>
        <taxon>Bacteria</taxon>
        <taxon>Pseudomonadati</taxon>
        <taxon>Thermodesulfobacteriota</taxon>
        <taxon>Desulfovibrionia</taxon>
        <taxon>Desulfovibrionales</taxon>
        <taxon>Desulfovibrionaceae</taxon>
        <taxon>Halodesulfovibrio</taxon>
    </lineage>
</organism>
<comment type="caution">
    <text evidence="1">The sequence shown here is derived from an EMBL/GenBank/DDBJ whole genome shotgun (WGS) entry which is preliminary data.</text>
</comment>
<evidence type="ECO:0000313" key="1">
    <source>
        <dbReference type="EMBL" id="SHJ28484.1"/>
    </source>
</evidence>
<accession>A0A8G2CB31</accession>
<dbReference type="CDD" id="cd16341">
    <property type="entry name" value="FdhE"/>
    <property type="match status" value="1"/>
</dbReference>
<dbReference type="PANTHER" id="PTHR37689:SF1">
    <property type="entry name" value="PROTEIN FDHE"/>
    <property type="match status" value="1"/>
</dbReference>
<proteinExistence type="predicted"/>
<evidence type="ECO:0000313" key="2">
    <source>
        <dbReference type="Proteomes" id="UP000184001"/>
    </source>
</evidence>
<dbReference type="InterPro" id="IPR024064">
    <property type="entry name" value="FdhE-like_sf"/>
</dbReference>
<dbReference type="GO" id="GO:0051604">
    <property type="term" value="P:protein maturation"/>
    <property type="evidence" value="ECO:0007669"/>
    <property type="project" value="TreeGrafter"/>
</dbReference>
<sequence>MQTVATTSANTTLSVSQTFHAACERHPALAPLIDSFSALYAARANLIESLAEKLTENKNCPAPIIQEERLQQGVPILSDSDIEWAEAYYLEVEAALFEYLKTIGTIGPAVDLYKKAIANKNVAISSLLRAALNSNESVLIQHAKTTGIDPATLLFITQQILSCILGAYVTAHAEILSKIFWREAYCPVCGSFPDISIQQRPDADQSEYLAGGGGKKMMHCSCCSHQWHFRRGTCPACNNDEAGAIHYFHVEEQAGERVEYCNKCKTYLNNIDLRNTTSTPDITAAPLTLIHLDMKAAQKKLKPLVHTIWNTF</sequence>
<dbReference type="SUPFAM" id="SSF144020">
    <property type="entry name" value="FdhE-like"/>
    <property type="match status" value="1"/>
</dbReference>
<protein>
    <submittedName>
        <fullName evidence="1">FdhE protein</fullName>
    </submittedName>
</protein>
<dbReference type="GO" id="GO:0005829">
    <property type="term" value="C:cytosol"/>
    <property type="evidence" value="ECO:0007669"/>
    <property type="project" value="TreeGrafter"/>
</dbReference>
<name>A0A8G2CB31_9BACT</name>
<dbReference type="GO" id="GO:0008199">
    <property type="term" value="F:ferric iron binding"/>
    <property type="evidence" value="ECO:0007669"/>
    <property type="project" value="TreeGrafter"/>
</dbReference>
<gene>
    <name evidence="1" type="ORF">SAMN05660830_02071</name>
</gene>
<reference evidence="1 2" key="1">
    <citation type="submission" date="2016-11" db="EMBL/GenBank/DDBJ databases">
        <authorList>
            <person name="Varghese N."/>
            <person name="Submissions S."/>
        </authorList>
    </citation>
    <scope>NUCLEOTIDE SEQUENCE [LARGE SCALE GENOMIC DNA]</scope>
    <source>
        <strain evidence="1 2">DSM 17919</strain>
    </source>
</reference>
<dbReference type="Proteomes" id="UP000184001">
    <property type="component" value="Unassembled WGS sequence"/>
</dbReference>
<dbReference type="Gene3D" id="3.90.1670.10">
    <property type="entry name" value="FdhE-like domain"/>
    <property type="match status" value="1"/>
</dbReference>
<dbReference type="RefSeq" id="WP_020000135.1">
    <property type="nucleotide sequence ID" value="NZ_CP192219.1"/>
</dbReference>
<dbReference type="InterPro" id="IPR006452">
    <property type="entry name" value="Formate_DH_accessory"/>
</dbReference>
<dbReference type="EMBL" id="FQZR01000004">
    <property type="protein sequence ID" value="SHJ28484.1"/>
    <property type="molecule type" value="Genomic_DNA"/>
</dbReference>